<dbReference type="KEGG" id="mgk:FSB76_22225"/>
<accession>A0A5B8W403</accession>
<evidence type="ECO:0000256" key="1">
    <source>
        <dbReference type="SAM" id="Phobius"/>
    </source>
</evidence>
<feature type="transmembrane region" description="Helical" evidence="1">
    <location>
        <begin position="273"/>
        <end position="291"/>
    </location>
</feature>
<dbReference type="OrthoDB" id="508112at2"/>
<feature type="transmembrane region" description="Helical" evidence="1">
    <location>
        <begin position="356"/>
        <end position="377"/>
    </location>
</feature>
<keyword evidence="1" id="KW-0812">Transmembrane</keyword>
<dbReference type="AlphaFoldDB" id="A0A5B8W403"/>
<protein>
    <submittedName>
        <fullName evidence="3">DUF1624 domain-containing protein</fullName>
    </submittedName>
</protein>
<feature type="transmembrane region" description="Helical" evidence="1">
    <location>
        <begin position="192"/>
        <end position="211"/>
    </location>
</feature>
<organism evidence="3 4">
    <name type="scientific">Mucilaginibacter ginsenosidivorax</name>
    <dbReference type="NCBI Taxonomy" id="862126"/>
    <lineage>
        <taxon>Bacteria</taxon>
        <taxon>Pseudomonadati</taxon>
        <taxon>Bacteroidota</taxon>
        <taxon>Sphingobacteriia</taxon>
        <taxon>Sphingobacteriales</taxon>
        <taxon>Sphingobacteriaceae</taxon>
        <taxon>Mucilaginibacter</taxon>
    </lineage>
</organism>
<proteinExistence type="predicted"/>
<feature type="domain" description="Heparan-alpha-glucosaminide N-acetyltransferase catalytic" evidence="2">
    <location>
        <begin position="11"/>
        <end position="217"/>
    </location>
</feature>
<keyword evidence="4" id="KW-1185">Reference proteome</keyword>
<evidence type="ECO:0000313" key="3">
    <source>
        <dbReference type="EMBL" id="QEC78531.1"/>
    </source>
</evidence>
<name>A0A5B8W403_9SPHI</name>
<feature type="transmembrane region" description="Helical" evidence="1">
    <location>
        <begin position="57"/>
        <end position="78"/>
    </location>
</feature>
<reference evidence="3 4" key="1">
    <citation type="journal article" date="2013" name="J. Microbiol.">
        <title>Mucilaginibacter ginsenosidivorax sp. nov., with ginsenoside converting activity isolated from sediment.</title>
        <authorList>
            <person name="Kim J.K."/>
            <person name="Choi T.E."/>
            <person name="Liu Q.M."/>
            <person name="Park H.Y."/>
            <person name="Yi T.H."/>
            <person name="Yoon M.H."/>
            <person name="Kim S.C."/>
            <person name="Im W.T."/>
        </authorList>
    </citation>
    <scope>NUCLEOTIDE SEQUENCE [LARGE SCALE GENOMIC DNA]</scope>
    <source>
        <strain evidence="3 4">KHI28</strain>
    </source>
</reference>
<feature type="transmembrane region" description="Helical" evidence="1">
    <location>
        <begin position="223"/>
        <end position="242"/>
    </location>
</feature>
<feature type="transmembrane region" description="Helical" evidence="1">
    <location>
        <begin position="116"/>
        <end position="137"/>
    </location>
</feature>
<dbReference type="EMBL" id="CP042437">
    <property type="protein sequence ID" value="QEC78531.1"/>
    <property type="molecule type" value="Genomic_DNA"/>
</dbReference>
<gene>
    <name evidence="3" type="ORF">FSB76_22225</name>
</gene>
<dbReference type="PANTHER" id="PTHR40407">
    <property type="entry name" value="MEMBRANE PROTEIN-LIKE PROTEIN"/>
    <property type="match status" value="1"/>
</dbReference>
<sequence length="391" mass="45560">MEVSSSIENQRISAIDKLRGIIMVIMVLDHVRDYFTIARFDPLDLSKTTALLFMTRWVTHFCAPTFIFLSGISAFLSVSKRKNKKESCLFLVKRGVWLVLLELTLIGFGWQFDFGFHVLFIQVIWVIGWSMIILSFLTFLNARYIALFGLALIFGHNFLDGVHPAGISVYHLTWLFLHDVGIYKFNNYHSMFILYPLIPWLGVMCVGYAFGNIFKLEADLRKSIIIKTGLACLALFLILRFFNIYGDPHPWHIQLTWWKTILDFINCNKYPPSLLYLLMTLGVSVIALGCLEKISNKLTSVALVFGRVPLFFYILHIYLVHCTQLLIAFLTCYSLPDILKGPFRLPYASSWGFDLPFIYLIWLSIIILLYVPCRWFMNFKQKRKDWWLSYI</sequence>
<dbReference type="Pfam" id="PF07786">
    <property type="entry name" value="HGSNAT_cat"/>
    <property type="match status" value="1"/>
</dbReference>
<keyword evidence="1" id="KW-1133">Transmembrane helix</keyword>
<dbReference type="Proteomes" id="UP000321362">
    <property type="component" value="Chromosome"/>
</dbReference>
<feature type="transmembrane region" description="Helical" evidence="1">
    <location>
        <begin position="90"/>
        <end position="110"/>
    </location>
</feature>
<feature type="transmembrane region" description="Helical" evidence="1">
    <location>
        <begin position="144"/>
        <end position="172"/>
    </location>
</feature>
<evidence type="ECO:0000313" key="4">
    <source>
        <dbReference type="Proteomes" id="UP000321362"/>
    </source>
</evidence>
<keyword evidence="1" id="KW-0472">Membrane</keyword>
<dbReference type="PANTHER" id="PTHR40407:SF1">
    <property type="entry name" value="HEPARAN-ALPHA-GLUCOSAMINIDE N-ACETYLTRANSFERASE CATALYTIC DOMAIN-CONTAINING PROTEIN"/>
    <property type="match status" value="1"/>
</dbReference>
<evidence type="ECO:0000259" key="2">
    <source>
        <dbReference type="Pfam" id="PF07786"/>
    </source>
</evidence>
<dbReference type="InterPro" id="IPR012429">
    <property type="entry name" value="HGSNAT_cat"/>
</dbReference>
<dbReference type="RefSeq" id="WP_147057260.1">
    <property type="nucleotide sequence ID" value="NZ_CP042437.1"/>
</dbReference>